<organism evidence="5 6">
    <name type="scientific">Streptomyces rimosus subsp. rimosus (strain ATCC 10970 / DSM 40260 / JCM 4667 / NRRL 2234)</name>
    <dbReference type="NCBI Taxonomy" id="1265868"/>
    <lineage>
        <taxon>Bacteria</taxon>
        <taxon>Bacillati</taxon>
        <taxon>Actinomycetota</taxon>
        <taxon>Actinomycetes</taxon>
        <taxon>Kitasatosporales</taxon>
        <taxon>Streptomycetaceae</taxon>
        <taxon>Streptomyces</taxon>
    </lineage>
</organism>
<reference evidence="5" key="2">
    <citation type="submission" date="2020-01" db="EMBL/GenBank/DDBJ databases">
        <authorList>
            <person name="Algora L."/>
            <person name="Schniete J.K."/>
            <person name="MacFadyen A."/>
            <person name="Hoskisson P.A."/>
            <person name="Hunter I.S."/>
            <person name="Herron P.R."/>
        </authorList>
    </citation>
    <scope>NUCLEOTIDE SEQUENCE</scope>
    <source>
        <strain evidence="5">ATCC 10970</strain>
    </source>
</reference>
<sequence length="510" mass="55040">MDVPLYLEPRLESRLASLLRARTFLHMLAGGLGSPLNVVLPDRIAENLAAFRAVYRRHHLGGVIHFAHKANRSSALVRRLAATDAGMDVASLGELQHALGSGFAPDRILATGPKNTEFLWLAARSGTAVHIDSPGELDALAALVRDHGLPRVRILLRLSGFRAPGVRLLTRQSRFGTAEGDLDGLLKSVERHGDAVELTGVGYHLDTTSPAEKAVALEGCVKALDTCRARGFTPRAVDIGGGFGTDYLADGGQWQRYTTELTNAALGTRPPMTWRRHTYGLRNENGTLRGALALYPAHRPTAGAQYLDALLSLPAPSLGRPLATLLLENLYELHTEPGRALVDQCGVTLARVLEVRRTQATEGEPASCDRASLDHLLVRLDANADDIGLEEHGVLVDPVLVPRDARPGPDSGPVAVYLAGNLCLEADMITRRAVHLPAAPRPGDLLAFANTAGYCMDFSADEAQQQPVARKVAVWQEGAADGPGQEDAPWHWCLDEQYWPHLSRRTKGTA</sequence>
<evidence type="ECO:0000313" key="5">
    <source>
        <dbReference type="EMBL" id="QST79581.1"/>
    </source>
</evidence>
<accession>A0A8A1UJ21</accession>
<dbReference type="InterPro" id="IPR000183">
    <property type="entry name" value="Orn/DAP/Arg_de-COase"/>
</dbReference>
<dbReference type="RefSeq" id="WP_032920867.1">
    <property type="nucleotide sequence ID" value="NZ_CP048261.1"/>
</dbReference>
<dbReference type="InterPro" id="IPR029066">
    <property type="entry name" value="PLP-binding_barrel"/>
</dbReference>
<dbReference type="PANTHER" id="PTHR43727">
    <property type="entry name" value="DIAMINOPIMELATE DECARBOXYLASE"/>
    <property type="match status" value="1"/>
</dbReference>
<dbReference type="GeneID" id="66853221"/>
<dbReference type="InterPro" id="IPR009006">
    <property type="entry name" value="Ala_racemase/Decarboxylase_C"/>
</dbReference>
<gene>
    <name evidence="5" type="ORF">SRIM_004780</name>
</gene>
<evidence type="ECO:0000313" key="6">
    <source>
        <dbReference type="Proteomes" id="UP000011074"/>
    </source>
</evidence>
<dbReference type="SUPFAM" id="SSF51419">
    <property type="entry name" value="PLP-binding barrel"/>
    <property type="match status" value="1"/>
</dbReference>
<dbReference type="EMBL" id="CP048261">
    <property type="protein sequence ID" value="QST79581.1"/>
    <property type="molecule type" value="Genomic_DNA"/>
</dbReference>
<comment type="cofactor">
    <cofactor evidence="1 3">
        <name>pyridoxal 5'-phosphate</name>
        <dbReference type="ChEBI" id="CHEBI:597326"/>
    </cofactor>
</comment>
<dbReference type="SUPFAM" id="SSF50621">
    <property type="entry name" value="Alanine racemase C-terminal domain-like"/>
    <property type="match status" value="1"/>
</dbReference>
<feature type="modified residue" description="N6-(pyridoxal phosphate)lysine" evidence="3">
    <location>
        <position position="69"/>
    </location>
</feature>
<dbReference type="Gene3D" id="3.20.20.10">
    <property type="entry name" value="Alanine racemase"/>
    <property type="match status" value="1"/>
</dbReference>
<feature type="active site" description="Proton donor" evidence="3">
    <location>
        <position position="423"/>
    </location>
</feature>
<dbReference type="Gene3D" id="2.40.37.10">
    <property type="entry name" value="Lyase, Ornithine Decarboxylase, Chain A, domain 1"/>
    <property type="match status" value="1"/>
</dbReference>
<dbReference type="GO" id="GO:0009089">
    <property type="term" value="P:lysine biosynthetic process via diaminopimelate"/>
    <property type="evidence" value="ECO:0007669"/>
    <property type="project" value="TreeGrafter"/>
</dbReference>
<dbReference type="PRINTS" id="PR01179">
    <property type="entry name" value="ODADCRBXLASE"/>
</dbReference>
<protein>
    <submittedName>
        <fullName evidence="5">Y4yA family PLP-dependent enzyme</fullName>
    </submittedName>
</protein>
<proteinExistence type="predicted"/>
<dbReference type="PANTHER" id="PTHR43727:SF2">
    <property type="entry name" value="GROUP IV DECARBOXYLASE"/>
    <property type="match status" value="1"/>
</dbReference>
<feature type="domain" description="Orn/DAP/Arg decarboxylase 2 N-terminal" evidence="4">
    <location>
        <begin position="50"/>
        <end position="257"/>
    </location>
</feature>
<dbReference type="Pfam" id="PF02784">
    <property type="entry name" value="Orn_Arg_deC_N"/>
    <property type="match status" value="1"/>
</dbReference>
<keyword evidence="2 3" id="KW-0663">Pyridoxal phosphate</keyword>
<name>A0A8A1UJ21_STRR1</name>
<dbReference type="AlphaFoldDB" id="A0A8A1UJ21"/>
<dbReference type="Proteomes" id="UP000011074">
    <property type="component" value="Chromosome"/>
</dbReference>
<evidence type="ECO:0000256" key="3">
    <source>
        <dbReference type="PIRSR" id="PIRSR600183-50"/>
    </source>
</evidence>
<dbReference type="InterPro" id="IPR022644">
    <property type="entry name" value="De-COase2_N"/>
</dbReference>
<evidence type="ECO:0000256" key="1">
    <source>
        <dbReference type="ARBA" id="ARBA00001933"/>
    </source>
</evidence>
<evidence type="ECO:0000259" key="4">
    <source>
        <dbReference type="Pfam" id="PF02784"/>
    </source>
</evidence>
<reference evidence="5" key="1">
    <citation type="submission" date="2012-12" db="EMBL/GenBank/DDBJ databases">
        <authorList>
            <person name="Pethick F.E."/>
            <person name="MacFadyen A.C."/>
            <person name="Tang Z."/>
            <person name="Sangal V."/>
            <person name="Tze-Tze L."/>
            <person name="Chu J."/>
            <person name="Guo M."/>
            <person name="Kirby R."/>
            <person name="Hoskisson P.A."/>
            <person name="Herron P.R."/>
            <person name="Hunter I.S."/>
        </authorList>
    </citation>
    <scope>NUCLEOTIDE SEQUENCE</scope>
    <source>
        <strain evidence="5">ATCC 10970</strain>
    </source>
</reference>
<evidence type="ECO:0000256" key="2">
    <source>
        <dbReference type="ARBA" id="ARBA00022898"/>
    </source>
</evidence>
<dbReference type="GO" id="GO:0008836">
    <property type="term" value="F:diaminopimelate decarboxylase activity"/>
    <property type="evidence" value="ECO:0007669"/>
    <property type="project" value="TreeGrafter"/>
</dbReference>
<reference evidence="5" key="3">
    <citation type="journal article" date="2021" name="bioRxiv">
        <title>Bilateral symmetry of linear streptomycete chromosomes.</title>
        <authorList>
            <person name="Algora-Gallardo L."/>
            <person name="Schniete J.K."/>
            <person name="Mark D.R."/>
            <person name="Hunter I.S."/>
            <person name="Herron P.R."/>
        </authorList>
    </citation>
    <scope>NUCLEOTIDE SEQUENCE</scope>
    <source>
        <strain evidence="5">ATCC 10970</strain>
    </source>
</reference>